<dbReference type="GeneID" id="90035634"/>
<dbReference type="EMBL" id="JBBJBU010000009">
    <property type="protein sequence ID" value="KAK7204093.1"/>
    <property type="molecule type" value="Genomic_DNA"/>
</dbReference>
<evidence type="ECO:0000259" key="1">
    <source>
        <dbReference type="Pfam" id="PF00485"/>
    </source>
</evidence>
<keyword evidence="2" id="KW-0378">Hydrolase</keyword>
<evidence type="ECO:0000313" key="3">
    <source>
        <dbReference type="Proteomes" id="UP001498771"/>
    </source>
</evidence>
<gene>
    <name evidence="2" type="ORF">BZA70DRAFT_200841</name>
</gene>
<keyword evidence="3" id="KW-1185">Reference proteome</keyword>
<organism evidence="2 3">
    <name type="scientific">Myxozyma melibiosi</name>
    <dbReference type="NCBI Taxonomy" id="54550"/>
    <lineage>
        <taxon>Eukaryota</taxon>
        <taxon>Fungi</taxon>
        <taxon>Dikarya</taxon>
        <taxon>Ascomycota</taxon>
        <taxon>Saccharomycotina</taxon>
        <taxon>Lipomycetes</taxon>
        <taxon>Lipomycetales</taxon>
        <taxon>Lipomycetaceae</taxon>
        <taxon>Myxozyma</taxon>
    </lineage>
</organism>
<dbReference type="SUPFAM" id="SSF52540">
    <property type="entry name" value="P-loop containing nucleoside triphosphate hydrolases"/>
    <property type="match status" value="1"/>
</dbReference>
<dbReference type="Gene3D" id="3.40.50.300">
    <property type="entry name" value="P-loop containing nucleotide triphosphate hydrolases"/>
    <property type="match status" value="2"/>
</dbReference>
<dbReference type="GO" id="GO:0016787">
    <property type="term" value="F:hydrolase activity"/>
    <property type="evidence" value="ECO:0007669"/>
    <property type="project" value="UniProtKB-KW"/>
</dbReference>
<reference evidence="2 3" key="1">
    <citation type="submission" date="2024-03" db="EMBL/GenBank/DDBJ databases">
        <title>Genome-scale model development and genomic sequencing of the oleaginous clade Lipomyces.</title>
        <authorList>
            <consortium name="Lawrence Berkeley National Laboratory"/>
            <person name="Czajka J.J."/>
            <person name="Han Y."/>
            <person name="Kim J."/>
            <person name="Mondo S.J."/>
            <person name="Hofstad B.A."/>
            <person name="Robles A."/>
            <person name="Haridas S."/>
            <person name="Riley R."/>
            <person name="LaButti K."/>
            <person name="Pangilinan J."/>
            <person name="Andreopoulos W."/>
            <person name="Lipzen A."/>
            <person name="Yan J."/>
            <person name="Wang M."/>
            <person name="Ng V."/>
            <person name="Grigoriev I.V."/>
            <person name="Spatafora J.W."/>
            <person name="Magnuson J.K."/>
            <person name="Baker S.E."/>
            <person name="Pomraning K.R."/>
        </authorList>
    </citation>
    <scope>NUCLEOTIDE SEQUENCE [LARGE SCALE GENOMIC DNA]</scope>
    <source>
        <strain evidence="2 3">Phaff 52-87</strain>
    </source>
</reference>
<dbReference type="Proteomes" id="UP001498771">
    <property type="component" value="Unassembled WGS sequence"/>
</dbReference>
<proteinExistence type="predicted"/>
<comment type="caution">
    <text evidence="2">The sequence shown here is derived from an EMBL/GenBank/DDBJ whole genome shotgun (WGS) entry which is preliminary data.</text>
</comment>
<dbReference type="InterPro" id="IPR006083">
    <property type="entry name" value="PRK/URK"/>
</dbReference>
<dbReference type="Pfam" id="PF00485">
    <property type="entry name" value="PRK"/>
    <property type="match status" value="1"/>
</dbReference>
<sequence length="238" mass="26479">MDATFDELAGHALDLLNNAPPDQRILIAVSGIPGSGKTTLGNVVLDKINQQWTALQTTTTASRIAAFIPMDGFHLTRASLAAMPNPEEAFARRGAPFTFDPQSLLALVQELRKPLTADSRPIYAPSFDHAKKDPVENDIEVLPTDRVLIIEGNYLHLDEEPWSAIAGLMDELWFVRVDRDIARRRIIKRHIKVGIAKDEQEAAKRADENDLVNGDYIIAHSLTPHRVIISIQDNNYSD</sequence>
<protein>
    <submittedName>
        <fullName evidence="2">P-loop containing nucleoside triphosphate hydrolase protein</fullName>
    </submittedName>
</protein>
<name>A0ABR1F4S6_9ASCO</name>
<evidence type="ECO:0000313" key="2">
    <source>
        <dbReference type="EMBL" id="KAK7204093.1"/>
    </source>
</evidence>
<dbReference type="PANTHER" id="PTHR10285">
    <property type="entry name" value="URIDINE KINASE"/>
    <property type="match status" value="1"/>
</dbReference>
<dbReference type="RefSeq" id="XP_064767126.1">
    <property type="nucleotide sequence ID" value="XM_064910122.1"/>
</dbReference>
<dbReference type="InterPro" id="IPR027417">
    <property type="entry name" value="P-loop_NTPase"/>
</dbReference>
<feature type="domain" description="Phosphoribulokinase/uridine kinase" evidence="1">
    <location>
        <begin position="26"/>
        <end position="191"/>
    </location>
</feature>
<accession>A0ABR1F4S6</accession>